<keyword evidence="2" id="KW-1185">Reference proteome</keyword>
<sequence length="143" mass="16317">MDLLVTVKQPNPLKYAVIGFGSTLYPNYCKYAIDVENGLATTSGFEQTIPLYKVNNQSYDTFREWAIQWSKATGEHLELPALGIKNKILKLHEFEVVSKTEPNRDDTFVIRLNAKGKCKFQSGDLLEYRPRRMESQGGFPLPK</sequence>
<name>A0ABY5YCA0_9FLAO</name>
<organism evidence="1 2">
    <name type="scientific">Maribacter litopenaei</name>
    <dbReference type="NCBI Taxonomy" id="2976127"/>
    <lineage>
        <taxon>Bacteria</taxon>
        <taxon>Pseudomonadati</taxon>
        <taxon>Bacteroidota</taxon>
        <taxon>Flavobacteriia</taxon>
        <taxon>Flavobacteriales</taxon>
        <taxon>Flavobacteriaceae</taxon>
        <taxon>Maribacter</taxon>
    </lineage>
</organism>
<dbReference type="Proteomes" id="UP001059209">
    <property type="component" value="Chromosome"/>
</dbReference>
<dbReference type="Gene3D" id="3.40.50.360">
    <property type="match status" value="1"/>
</dbReference>
<reference evidence="1" key="1">
    <citation type="submission" date="2022-09" db="EMBL/GenBank/DDBJ databases">
        <title>Maribacter litopenaei sp. nov., isolated from the intestinal tract of the Pacific White Shrimp, Litopenaeus vannamei.</title>
        <authorList>
            <person name="Kim S.Y."/>
            <person name="Hwang C.Y."/>
        </authorList>
    </citation>
    <scope>NUCLEOTIDE SEQUENCE</scope>
    <source>
        <strain evidence="1">HL-LV01</strain>
    </source>
</reference>
<dbReference type="RefSeq" id="WP_260574287.1">
    <property type="nucleotide sequence ID" value="NZ_CP104205.1"/>
</dbReference>
<protein>
    <submittedName>
        <fullName evidence="1">NADPH cytochrome P450 oxidoreductase family protein</fullName>
    </submittedName>
</protein>
<proteinExistence type="predicted"/>
<evidence type="ECO:0000313" key="1">
    <source>
        <dbReference type="EMBL" id="UWX55844.1"/>
    </source>
</evidence>
<dbReference type="EMBL" id="CP104205">
    <property type="protein sequence ID" value="UWX55844.1"/>
    <property type="molecule type" value="Genomic_DNA"/>
</dbReference>
<gene>
    <name evidence="1" type="ORF">NYZ99_05455</name>
</gene>
<dbReference type="SUPFAM" id="SSF52218">
    <property type="entry name" value="Flavoproteins"/>
    <property type="match status" value="1"/>
</dbReference>
<dbReference type="InterPro" id="IPR029039">
    <property type="entry name" value="Flavoprotein-like_sf"/>
</dbReference>
<evidence type="ECO:0000313" key="2">
    <source>
        <dbReference type="Proteomes" id="UP001059209"/>
    </source>
</evidence>
<accession>A0ABY5YCA0</accession>